<feature type="compositionally biased region" description="Basic and acidic residues" evidence="2">
    <location>
        <begin position="108"/>
        <end position="122"/>
    </location>
</feature>
<name>A0ABD0KTX0_9CAEN</name>
<feature type="coiled-coil region" evidence="1">
    <location>
        <begin position="1088"/>
        <end position="1304"/>
    </location>
</feature>
<keyword evidence="1" id="KW-0175">Coiled coil</keyword>
<feature type="coiled-coil region" evidence="1">
    <location>
        <begin position="804"/>
        <end position="852"/>
    </location>
</feature>
<feature type="compositionally biased region" description="Polar residues" evidence="2">
    <location>
        <begin position="461"/>
        <end position="473"/>
    </location>
</feature>
<evidence type="ECO:0000313" key="4">
    <source>
        <dbReference type="Proteomes" id="UP001519460"/>
    </source>
</evidence>
<dbReference type="Proteomes" id="UP001519460">
    <property type="component" value="Unassembled WGS sequence"/>
</dbReference>
<comment type="caution">
    <text evidence="3">The sequence shown here is derived from an EMBL/GenBank/DDBJ whole genome shotgun (WGS) entry which is preliminary data.</text>
</comment>
<feature type="region of interest" description="Disordered" evidence="2">
    <location>
        <begin position="1340"/>
        <end position="1360"/>
    </location>
</feature>
<dbReference type="EMBL" id="JACVVK020000124">
    <property type="protein sequence ID" value="KAK7490634.1"/>
    <property type="molecule type" value="Genomic_DNA"/>
</dbReference>
<proteinExistence type="predicted"/>
<feature type="coiled-coil region" evidence="1">
    <location>
        <begin position="1674"/>
        <end position="1701"/>
    </location>
</feature>
<feature type="region of interest" description="Disordered" evidence="2">
    <location>
        <begin position="405"/>
        <end position="439"/>
    </location>
</feature>
<evidence type="ECO:0000256" key="1">
    <source>
        <dbReference type="SAM" id="Coils"/>
    </source>
</evidence>
<feature type="coiled-coil region" evidence="1">
    <location>
        <begin position="1608"/>
        <end position="1642"/>
    </location>
</feature>
<feature type="compositionally biased region" description="Polar residues" evidence="2">
    <location>
        <begin position="20"/>
        <end position="43"/>
    </location>
</feature>
<feature type="region of interest" description="Disordered" evidence="2">
    <location>
        <begin position="1"/>
        <end position="129"/>
    </location>
</feature>
<sequence length="1822" mass="198877">MLGRKAAAVDSSGAPRTPFASVNRQSAYMTDASNLSQKSGQVQTKHRGKRHSWAHEYQISSKSAHQKGQHDSEASLTPVRTKGLREKSLRKQIIEMKGSGQLAEEEQGTQHRQESGPGDGHDGGAALSCTLPPSPVLYLPSTEISGRCNPTGSVSCPEVFTRTCTQQPVLASAPQEPLPSSVEAKPLPSALKTSEAESEKEACAELSVIMSPGLESGTSGGAEVKNASGSDAVAELSGVATVDAVISSYESEDGTIVISEDVQTKVVCVEEGPEGFAAWTDDSVQLSTSVSADMVKEVANTAARLILEELVTGIMDGIAKGDTLLPPERSIKGHSCSDAVAPSAEEACEDASVEGGIDFPAEASGQSSYMAEYSKFIASYIRESDKIGAQLTSKELRGLAVSCSDQSSDSQSASGATSETDVTSSSLVSDADVDQNSSGNMCESRVVLDSLGSFLFEADDSVSSHGTPMSRGSGSVRETPKSSRYESQGYVRSSVSRFDLTREYEDTPSPWKSQSEESEDQNESLNLSVAQQKVAYFVSPSFTAAAEDSALAQPGKISDAKTTQVEINTVGLSPIVVPVDIVTEHIETADADTMTQGVDVISIALSPLPLSVRDSETATDVLETTDANVMTLSVDVNSVALSPLAVSVREKGVTTDAVEMTHADTMTLGIDMSSIALSPIAVSVREKQTETDETETADVDTMTLRIHTSEIALSPMAVAVHNKDTMTANPEKTEVAMATEMVECLDTSMLATAEMSSKTTMTDSEGRCNAHTSMTPLKALAKHGHRLTSDDVRKQHPRTLANQLETLNVCNSRLESELKSAQQEQSQLKSALKHAKASEAGARKELAALELEKEREWAEKESHYQEKVSELGQLAAERVGFILALELEVSEMREALEAATTRHAKEVADLEAKCQAIEEHRFQAAQQYEQELEELRRDQETNTYRRQFELAQQLVREREAELVELRAVFVDLQDTAQRQEQVNDAFQGIHDKVLALARENKQLKEALHKQRMLSQEERGRQQVHVSALEEENKSLVQEADSLKHTMELNNGTLSELEKLYAGASSDLLTATGQVIQLNSELFGARKAMQELLLTKEGLAKRANELQDELDVVRQEHAALSETLTQAQEQLEQQTKTCEDLQKLNTRIKKMYEEKFENLELGIENLQRTLDNRELDIDTLEKDLYECRNIIVEQRYKIDGLESELREVREEAAKKQSNDDDVQFFKESNALLEAERSLYVDSLRDLEEKLKKASLEVGRQQQMAADAQCLVTQLEREKNRLQSQLAQTQNQLSQSSHALATFEAEHAQVESVAVAAAGELLQKMQTVLNGLKKKIGMQEMPDASAPPAYQRRRSQVSAKHKRNVRKSFVSKILGAACTSSPVKMGMDSDLTQRNPSDGDKHNTSDAVAVMNASGDATGTGASLFAVLDSLSPNKVERRGVDQGSVANDLSFRGMGLTASDLAMAYSLTRDDASMSAPASTQKSLFKNFDSVSVHSQSRPGPALMGPVPRLAPSQSSAFTAVPCSATSASTRLNMSLPHPPAHPPSSSVAKIRTLPRTDRRSAPVHYAAADRGDGTEENIMSVGESAILTCILSLDETFVDISRLASILERATQLSLQDLREENDVLRERSVILEDEVDRSRAEIDVSRQESNKLESTISQLQAGNRQMAERLMALTDHKFEVKRLSGEVKRLEGEVDAQCREKEVLAGELETLLRRLETSSSSDGSTVQARCVRDIIALKKKNQNLLTQLADQKDHYEELGRKAARRMRVLEENWKKAEDEVYRFDELVENIRRAAESRTGSSTSSMFRILQLINGGINSSPV</sequence>
<feature type="compositionally biased region" description="Low complexity" evidence="2">
    <location>
        <begin position="405"/>
        <end position="418"/>
    </location>
</feature>
<protein>
    <recommendedName>
        <fullName evidence="5">Pericentrin/AKAP-450 centrosomal targeting domain-containing protein</fullName>
    </recommendedName>
</protein>
<evidence type="ECO:0000256" key="2">
    <source>
        <dbReference type="SAM" id="MobiDB-lite"/>
    </source>
</evidence>
<feature type="coiled-coil region" evidence="1">
    <location>
        <begin position="996"/>
        <end position="1045"/>
    </location>
</feature>
<reference evidence="3 4" key="1">
    <citation type="journal article" date="2023" name="Sci. Data">
        <title>Genome assembly of the Korean intertidal mud-creeper Batillaria attramentaria.</title>
        <authorList>
            <person name="Patra A.K."/>
            <person name="Ho P.T."/>
            <person name="Jun S."/>
            <person name="Lee S.J."/>
            <person name="Kim Y."/>
            <person name="Won Y.J."/>
        </authorList>
    </citation>
    <scope>NUCLEOTIDE SEQUENCE [LARGE SCALE GENOMIC DNA]</scope>
    <source>
        <strain evidence="3">Wonlab-2016</strain>
    </source>
</reference>
<feature type="coiled-coil region" evidence="1">
    <location>
        <begin position="882"/>
        <end position="945"/>
    </location>
</feature>
<feature type="region of interest" description="Disordered" evidence="2">
    <location>
        <begin position="1383"/>
        <end position="1402"/>
    </location>
</feature>
<gene>
    <name evidence="3" type="ORF">BaRGS_00018051</name>
</gene>
<organism evidence="3 4">
    <name type="scientific">Batillaria attramentaria</name>
    <dbReference type="NCBI Taxonomy" id="370345"/>
    <lineage>
        <taxon>Eukaryota</taxon>
        <taxon>Metazoa</taxon>
        <taxon>Spiralia</taxon>
        <taxon>Lophotrochozoa</taxon>
        <taxon>Mollusca</taxon>
        <taxon>Gastropoda</taxon>
        <taxon>Caenogastropoda</taxon>
        <taxon>Sorbeoconcha</taxon>
        <taxon>Cerithioidea</taxon>
        <taxon>Batillariidae</taxon>
        <taxon>Batillaria</taxon>
    </lineage>
</organism>
<evidence type="ECO:0008006" key="5">
    <source>
        <dbReference type="Google" id="ProtNLM"/>
    </source>
</evidence>
<keyword evidence="4" id="KW-1185">Reference proteome</keyword>
<accession>A0ABD0KTX0</accession>
<dbReference type="PANTHER" id="PTHR23159:SF31">
    <property type="entry name" value="CENTROSOME-ASSOCIATED PROTEIN CEP250 ISOFORM X1"/>
    <property type="match status" value="1"/>
</dbReference>
<feature type="compositionally biased region" description="Polar residues" evidence="2">
    <location>
        <begin position="419"/>
        <end position="439"/>
    </location>
</feature>
<feature type="compositionally biased region" description="Basic residues" evidence="2">
    <location>
        <begin position="1349"/>
        <end position="1360"/>
    </location>
</feature>
<feature type="region of interest" description="Disordered" evidence="2">
    <location>
        <begin position="461"/>
        <end position="525"/>
    </location>
</feature>
<dbReference type="PANTHER" id="PTHR23159">
    <property type="entry name" value="CENTROSOMAL PROTEIN 2"/>
    <property type="match status" value="1"/>
</dbReference>
<feature type="compositionally biased region" description="Basic and acidic residues" evidence="2">
    <location>
        <begin position="83"/>
        <end position="94"/>
    </location>
</feature>
<evidence type="ECO:0000313" key="3">
    <source>
        <dbReference type="EMBL" id="KAK7490634.1"/>
    </source>
</evidence>